<dbReference type="Proteomes" id="UP000429523">
    <property type="component" value="Unassembled WGS sequence"/>
</dbReference>
<dbReference type="AlphaFoldDB" id="A0A6A3Y5M9"/>
<sequence length="232" mass="26039">MGELFAWRLLMNSADHEQASCTLRCTLIGEPQLRSNDQGSFFDVADDAKRRAWQAIRTLLLPDLSQPGQRAPGASVAVGVPFSPVHAVLLASPRCDTKFTKHMSDVFRCDQVLNYRPATSIALVDDIDLPQEPDCRYIYMVATRGYSGEHHQVVTIPLVDARSQAISRDEFVMGFYHAPLDAAADQIRHRLAVVQHLAARQPCVGSANILHKLSQTLGRKPRWIWVLKRLRM</sequence>
<name>A0A6A3Y5M9_9STRA</name>
<dbReference type="EMBL" id="QXGD01001179">
    <property type="protein sequence ID" value="KAE9212627.1"/>
    <property type="molecule type" value="Genomic_DNA"/>
</dbReference>
<proteinExistence type="predicted"/>
<protein>
    <submittedName>
        <fullName evidence="4">Uncharacterized protein</fullName>
    </submittedName>
</protein>
<dbReference type="Proteomes" id="UP000476176">
    <property type="component" value="Unassembled WGS sequence"/>
</dbReference>
<evidence type="ECO:0000313" key="7">
    <source>
        <dbReference type="Proteomes" id="UP000476176"/>
    </source>
</evidence>
<evidence type="ECO:0000313" key="3">
    <source>
        <dbReference type="EMBL" id="KAE9204131.1"/>
    </source>
</evidence>
<dbReference type="EMBL" id="QXGF01001164">
    <property type="protein sequence ID" value="KAE8932036.1"/>
    <property type="molecule type" value="Genomic_DNA"/>
</dbReference>
<evidence type="ECO:0000313" key="4">
    <source>
        <dbReference type="EMBL" id="KAE9212627.1"/>
    </source>
</evidence>
<evidence type="ECO:0000313" key="1">
    <source>
        <dbReference type="EMBL" id="KAE8932036.1"/>
    </source>
</evidence>
<reference evidence="5 6" key="1">
    <citation type="submission" date="2018-08" db="EMBL/GenBank/DDBJ databases">
        <title>Genomic investigation of the strawberry pathogen Phytophthora fragariae indicates pathogenicity is determined by transcriptional variation in three key races.</title>
        <authorList>
            <person name="Adams T.M."/>
            <person name="Armitage A.D."/>
            <person name="Sobczyk M.K."/>
            <person name="Bates H.J."/>
            <person name="Dunwell J.M."/>
            <person name="Nellist C.F."/>
            <person name="Harrison R.J."/>
        </authorList>
    </citation>
    <scope>NUCLEOTIDE SEQUENCE [LARGE SCALE GENOMIC DNA]</scope>
    <source>
        <strain evidence="4 6">BC-1</strain>
        <strain evidence="3 7">BC-23</strain>
        <strain evidence="1 5">NOV-9</strain>
        <strain evidence="2 8">ONT-3</strain>
    </source>
</reference>
<gene>
    <name evidence="4" type="ORF">PF002_g18201</name>
    <name evidence="3" type="ORF">PF004_g17936</name>
    <name evidence="1" type="ORF">PF009_g17920</name>
    <name evidence="2" type="ORF">PF010_g16504</name>
</gene>
<comment type="caution">
    <text evidence="4">The sequence shown here is derived from an EMBL/GenBank/DDBJ whole genome shotgun (WGS) entry which is preliminary data.</text>
</comment>
<dbReference type="EMBL" id="QXFX01001135">
    <property type="protein sequence ID" value="KAE9095983.1"/>
    <property type="molecule type" value="Genomic_DNA"/>
</dbReference>
<evidence type="ECO:0000313" key="8">
    <source>
        <dbReference type="Proteomes" id="UP000488956"/>
    </source>
</evidence>
<accession>A0A6A3Y5M9</accession>
<dbReference type="EMBL" id="QXGC01001383">
    <property type="protein sequence ID" value="KAE9204131.1"/>
    <property type="molecule type" value="Genomic_DNA"/>
</dbReference>
<organism evidence="4 6">
    <name type="scientific">Phytophthora fragariae</name>
    <dbReference type="NCBI Taxonomy" id="53985"/>
    <lineage>
        <taxon>Eukaryota</taxon>
        <taxon>Sar</taxon>
        <taxon>Stramenopiles</taxon>
        <taxon>Oomycota</taxon>
        <taxon>Peronosporomycetes</taxon>
        <taxon>Peronosporales</taxon>
        <taxon>Peronosporaceae</taxon>
        <taxon>Phytophthora</taxon>
    </lineage>
</organism>
<dbReference type="Proteomes" id="UP000488956">
    <property type="component" value="Unassembled WGS sequence"/>
</dbReference>
<evidence type="ECO:0000313" key="2">
    <source>
        <dbReference type="EMBL" id="KAE9095983.1"/>
    </source>
</evidence>
<evidence type="ECO:0000313" key="5">
    <source>
        <dbReference type="Proteomes" id="UP000429523"/>
    </source>
</evidence>
<dbReference type="Proteomes" id="UP000440367">
    <property type="component" value="Unassembled WGS sequence"/>
</dbReference>
<evidence type="ECO:0000313" key="6">
    <source>
        <dbReference type="Proteomes" id="UP000440367"/>
    </source>
</evidence>